<evidence type="ECO:0000256" key="2">
    <source>
        <dbReference type="ARBA" id="ARBA00022475"/>
    </source>
</evidence>
<accession>A0A6I6GKP1</accession>
<dbReference type="PANTHER" id="PTHR39087:SF2">
    <property type="entry name" value="UPF0104 MEMBRANE PROTEIN MJ1595"/>
    <property type="match status" value="1"/>
</dbReference>
<comment type="subcellular location">
    <subcellularLocation>
        <location evidence="1">Cell membrane</location>
        <topology evidence="1">Multi-pass membrane protein</topology>
    </subcellularLocation>
</comment>
<sequence length="334" mass="37502">MRKINIKAVIQYVIVLGLGIGLIWYNSTRLPPQQLEYLKSAWSLARYEYLIPVLGALLLSHYSRALRWMMLMKPLGYTPSKINTYFAVLLGYFFNMLMPRLGEVMKCTVLAKYEKVAPDKLVGTILVERAVDMISMGIVAIIMVAIQFDRIGGFAFDAFADMLRNKEGATSYTKLFVILGILLVLIIGLRYLFVKKADSKLVQNIKRIARGVWEGFKSIRKVENLPLFIFHSVFIWSLYLFGIWIGFMAFPPVEHLGFPAALSVLIFGSIGLIATPGGIGAYEFMVEKTLVRFDIPNVVGLAFGRLNWAAQTAITLVSGLFALIVMPIVNRNKA</sequence>
<dbReference type="PANTHER" id="PTHR39087">
    <property type="entry name" value="UPF0104 MEMBRANE PROTEIN MJ1595"/>
    <property type="match status" value="1"/>
</dbReference>
<feature type="transmembrane region" description="Helical" evidence="6">
    <location>
        <begin position="262"/>
        <end position="282"/>
    </location>
</feature>
<feature type="transmembrane region" description="Helical" evidence="6">
    <location>
        <begin position="172"/>
        <end position="193"/>
    </location>
</feature>
<dbReference type="NCBIfam" id="TIGR00374">
    <property type="entry name" value="flippase-like domain"/>
    <property type="match status" value="1"/>
</dbReference>
<evidence type="ECO:0000313" key="7">
    <source>
        <dbReference type="EMBL" id="QGW27472.1"/>
    </source>
</evidence>
<evidence type="ECO:0000256" key="4">
    <source>
        <dbReference type="ARBA" id="ARBA00022989"/>
    </source>
</evidence>
<feature type="transmembrane region" description="Helical" evidence="6">
    <location>
        <begin position="228"/>
        <end position="250"/>
    </location>
</feature>
<reference evidence="7 8" key="1">
    <citation type="submission" date="2019-11" db="EMBL/GenBank/DDBJ databases">
        <authorList>
            <person name="Im W.T."/>
        </authorList>
    </citation>
    <scope>NUCLEOTIDE SEQUENCE [LARGE SCALE GENOMIC DNA]</scope>
    <source>
        <strain evidence="7 8">SB-02</strain>
    </source>
</reference>
<name>A0A6I6GKP1_9BACT</name>
<keyword evidence="4 6" id="KW-1133">Transmembrane helix</keyword>
<dbReference type="KEGG" id="fls:GLV81_04615"/>
<evidence type="ECO:0000256" key="3">
    <source>
        <dbReference type="ARBA" id="ARBA00022692"/>
    </source>
</evidence>
<feature type="transmembrane region" description="Helical" evidence="6">
    <location>
        <begin position="9"/>
        <end position="27"/>
    </location>
</feature>
<organism evidence="7 8">
    <name type="scientific">Phnomibacter ginsenosidimutans</name>
    <dbReference type="NCBI Taxonomy" id="2676868"/>
    <lineage>
        <taxon>Bacteria</taxon>
        <taxon>Pseudomonadati</taxon>
        <taxon>Bacteroidota</taxon>
        <taxon>Chitinophagia</taxon>
        <taxon>Chitinophagales</taxon>
        <taxon>Chitinophagaceae</taxon>
        <taxon>Phnomibacter</taxon>
    </lineage>
</organism>
<feature type="transmembrane region" description="Helical" evidence="6">
    <location>
        <begin position="121"/>
        <end position="146"/>
    </location>
</feature>
<protein>
    <submittedName>
        <fullName evidence="7">Flippase-like domain-containing protein</fullName>
    </submittedName>
</protein>
<keyword evidence="3 6" id="KW-0812">Transmembrane</keyword>
<feature type="transmembrane region" description="Helical" evidence="6">
    <location>
        <begin position="308"/>
        <end position="329"/>
    </location>
</feature>
<dbReference type="AlphaFoldDB" id="A0A6I6GKP1"/>
<keyword evidence="2" id="KW-1003">Cell membrane</keyword>
<dbReference type="InterPro" id="IPR022791">
    <property type="entry name" value="L-PG_synthase/AglD"/>
</dbReference>
<evidence type="ECO:0000256" key="5">
    <source>
        <dbReference type="ARBA" id="ARBA00023136"/>
    </source>
</evidence>
<evidence type="ECO:0000256" key="6">
    <source>
        <dbReference type="SAM" id="Phobius"/>
    </source>
</evidence>
<feature type="transmembrane region" description="Helical" evidence="6">
    <location>
        <begin position="84"/>
        <end position="101"/>
    </location>
</feature>
<dbReference type="Pfam" id="PF03706">
    <property type="entry name" value="LPG_synthase_TM"/>
    <property type="match status" value="1"/>
</dbReference>
<keyword evidence="5 6" id="KW-0472">Membrane</keyword>
<gene>
    <name evidence="7" type="ORF">GLV81_04615</name>
</gene>
<evidence type="ECO:0000256" key="1">
    <source>
        <dbReference type="ARBA" id="ARBA00004651"/>
    </source>
</evidence>
<evidence type="ECO:0000313" key="8">
    <source>
        <dbReference type="Proteomes" id="UP000426027"/>
    </source>
</evidence>
<dbReference type="RefSeq" id="WP_157477275.1">
    <property type="nucleotide sequence ID" value="NZ_CP046566.1"/>
</dbReference>
<dbReference type="Proteomes" id="UP000426027">
    <property type="component" value="Chromosome"/>
</dbReference>
<dbReference type="EMBL" id="CP046566">
    <property type="protein sequence ID" value="QGW27472.1"/>
    <property type="molecule type" value="Genomic_DNA"/>
</dbReference>
<proteinExistence type="predicted"/>
<dbReference type="GO" id="GO:0005886">
    <property type="term" value="C:plasma membrane"/>
    <property type="evidence" value="ECO:0007669"/>
    <property type="project" value="UniProtKB-SubCell"/>
</dbReference>
<keyword evidence="8" id="KW-1185">Reference proteome</keyword>